<feature type="region of interest" description="Disordered" evidence="2">
    <location>
        <begin position="49"/>
        <end position="84"/>
    </location>
</feature>
<keyword evidence="1" id="KW-0175">Coiled coil</keyword>
<sequence>MPTEYIANNGSYQDDSRSWHDQSNDVQDRELVSGLTTLSVLAQALGENPATIEAFSRSGPKPRSEEKASSKGKKSRRPRRVPSALEEYLKSIKARSDELESEFRRADEAVSRAESAEARLKDAFTEIITAETARARVELNLIRSEEQVEWQNREIERLKQALGEARDQAIQERQKKVEAERALHEARHKVREARNNLRIQEARERGREEGIKVGMLKQFNDKREDVWESGYGTGYEEGRADGYEEGQSDGWNEGLKHGVRQGLSEGREKGRAEERARALNAFDRFIREEIENRNERNDMTRRWTDSIYYTSSVVSFDSSEDG</sequence>
<feature type="compositionally biased region" description="Basic and acidic residues" evidence="2">
    <location>
        <begin position="14"/>
        <end position="25"/>
    </location>
</feature>
<feature type="region of interest" description="Disordered" evidence="2">
    <location>
        <begin position="1"/>
        <end position="25"/>
    </location>
</feature>
<feature type="compositionally biased region" description="Basic residues" evidence="2">
    <location>
        <begin position="70"/>
        <end position="80"/>
    </location>
</feature>
<evidence type="ECO:0000256" key="1">
    <source>
        <dbReference type="SAM" id="Coils"/>
    </source>
</evidence>
<name>V2YZM2_MONRO</name>
<evidence type="ECO:0000256" key="2">
    <source>
        <dbReference type="SAM" id="MobiDB-lite"/>
    </source>
</evidence>
<evidence type="ECO:0000313" key="4">
    <source>
        <dbReference type="Proteomes" id="UP000017559"/>
    </source>
</evidence>
<dbReference type="OrthoDB" id="3260303at2759"/>
<accession>V2YZM2</accession>
<feature type="coiled-coil region" evidence="1">
    <location>
        <begin position="89"/>
        <end position="203"/>
    </location>
</feature>
<dbReference type="HOGENOM" id="CLU_863532_0_0_1"/>
<dbReference type="EMBL" id="AWSO01000035">
    <property type="protein sequence ID" value="ESK97144.1"/>
    <property type="molecule type" value="Genomic_DNA"/>
</dbReference>
<reference evidence="3 4" key="1">
    <citation type="journal article" date="2014" name="BMC Genomics">
        <title>Genome and secretome analysis of the hemibiotrophic fungal pathogen, Moniliophthora roreri, which causes frosty pod rot disease of cacao: mechanisms of the biotrophic and necrotrophic phases.</title>
        <authorList>
            <person name="Meinhardt L.W."/>
            <person name="Costa G.G.L."/>
            <person name="Thomazella D.P.T."/>
            <person name="Teixeira P.J.P.L."/>
            <person name="Carazzolle M.F."/>
            <person name="Schuster S.C."/>
            <person name="Carlson J.E."/>
            <person name="Guiltinan M.J."/>
            <person name="Mieczkowski P."/>
            <person name="Farmer A."/>
            <person name="Ramaraj T."/>
            <person name="Crozier J."/>
            <person name="Davis R.E."/>
            <person name="Shao J."/>
            <person name="Melnick R.L."/>
            <person name="Pereira G.A.G."/>
            <person name="Bailey B.A."/>
        </authorList>
    </citation>
    <scope>NUCLEOTIDE SEQUENCE [LARGE SCALE GENOMIC DNA]</scope>
    <source>
        <strain evidence="3 4">MCA 2997</strain>
    </source>
</reference>
<organism evidence="3 4">
    <name type="scientific">Moniliophthora roreri (strain MCA 2997)</name>
    <name type="common">Cocoa frosty pod rot fungus</name>
    <name type="synonym">Crinipellis roreri</name>
    <dbReference type="NCBI Taxonomy" id="1381753"/>
    <lineage>
        <taxon>Eukaryota</taxon>
        <taxon>Fungi</taxon>
        <taxon>Dikarya</taxon>
        <taxon>Basidiomycota</taxon>
        <taxon>Agaricomycotina</taxon>
        <taxon>Agaricomycetes</taxon>
        <taxon>Agaricomycetidae</taxon>
        <taxon>Agaricales</taxon>
        <taxon>Marasmiineae</taxon>
        <taxon>Marasmiaceae</taxon>
        <taxon>Moniliophthora</taxon>
    </lineage>
</organism>
<protein>
    <recommendedName>
        <fullName evidence="5">Essential protein Yae1 N-terminal domain-containing protein</fullName>
    </recommendedName>
</protein>
<dbReference type="STRING" id="1381753.V2YZM2"/>
<dbReference type="KEGG" id="mrr:Moror_6365"/>
<gene>
    <name evidence="3" type="ORF">Moror_6365</name>
</gene>
<dbReference type="Proteomes" id="UP000017559">
    <property type="component" value="Unassembled WGS sequence"/>
</dbReference>
<dbReference type="AlphaFoldDB" id="V2YZM2"/>
<evidence type="ECO:0008006" key="5">
    <source>
        <dbReference type="Google" id="ProtNLM"/>
    </source>
</evidence>
<proteinExistence type="predicted"/>
<feature type="compositionally biased region" description="Polar residues" evidence="2">
    <location>
        <begin position="1"/>
        <end position="13"/>
    </location>
</feature>
<keyword evidence="4" id="KW-1185">Reference proteome</keyword>
<evidence type="ECO:0000313" key="3">
    <source>
        <dbReference type="EMBL" id="ESK97144.1"/>
    </source>
</evidence>
<comment type="caution">
    <text evidence="3">The sequence shown here is derived from an EMBL/GenBank/DDBJ whole genome shotgun (WGS) entry which is preliminary data.</text>
</comment>